<sequence>MSMIFTYFSLKLTKQTTLENSIKYMKELTEQMNYSIESYIKYMENISHMLNQNADVRNYLMLDAGTTEQKLAKKRVTEQIATTLNIREDIRNIAVIGINGRILLNNGVTINPYMNVREQSWYKKALDQKEGFAISTSHVQNIVEYEYPWVVTLSSAIQDKGGTSNIGVLLVDLNYKVIEDLCKRIELEDKGYIFIIDEAGNLVYHPNQKMIYSGLKTELITDVVKSKESYFITTKDNEEYLYTIAKSERTGWRAVGVVKTKALLTYSTIARNAYMVTISMLLVIAISLSIHLSKKITEPIRILEEAMKKSELGDFEAAEIEIVEKNEIGTLGKTFNNMNQKIHQLIKEKILAEKLKRKSELKALHAQINPHFLYNTLESIVWMSEGGKNKEVVKMTSELAKLLRQSISNGLELIPLYQEINYAKSYLSIQKMRYRDQLNYEIEVDPAIENVQIIKLIIQPLIENAIYHGIKNKETEGNILIKGYEKDEKIILEVEDDGIGMSEETRAHIFEEKETNLKKNGVGVYNVYSRLKLHYGQKAEMFCESELGKGTCMKITIVKEQEGEKA</sequence>
<protein>
    <submittedName>
        <fullName evidence="1">Histidine kinase</fullName>
    </submittedName>
</protein>
<keyword evidence="2" id="KW-1185">Reference proteome</keyword>
<keyword evidence="1" id="KW-0418">Kinase</keyword>
<reference evidence="1" key="1">
    <citation type="submission" date="2017-10" db="EMBL/GenBank/DDBJ databases">
        <title>Genome sequence of cellulolytic Lachnospiraceae bacterium XHS1971 isolated from hotspring sediment.</title>
        <authorList>
            <person name="Vasudevan G."/>
            <person name="Joshi A.J."/>
            <person name="Hivarkar S."/>
            <person name="Lanjekar V.B."/>
            <person name="Dhakephalkar P.K."/>
            <person name="Dagar S."/>
        </authorList>
    </citation>
    <scope>NUCLEOTIDE SEQUENCE</scope>
    <source>
        <strain evidence="1">XHS1971</strain>
    </source>
</reference>
<dbReference type="EMBL" id="PEDL01000012">
    <property type="protein sequence ID" value="PHV70276.1"/>
    <property type="molecule type" value="Genomic_DNA"/>
</dbReference>
<proteinExistence type="predicted"/>
<evidence type="ECO:0000313" key="1">
    <source>
        <dbReference type="EMBL" id="PHV70276.1"/>
    </source>
</evidence>
<keyword evidence="1" id="KW-0808">Transferase</keyword>
<dbReference type="Proteomes" id="UP000224460">
    <property type="component" value="Unassembled WGS sequence"/>
</dbReference>
<accession>A0AC61DAG4</accession>
<organism evidence="1 2">
    <name type="scientific">Sporanaerobium hydrogeniformans</name>
    <dbReference type="NCBI Taxonomy" id="3072179"/>
    <lineage>
        <taxon>Bacteria</taxon>
        <taxon>Bacillati</taxon>
        <taxon>Bacillota</taxon>
        <taxon>Clostridia</taxon>
        <taxon>Lachnospirales</taxon>
        <taxon>Lachnospiraceae</taxon>
        <taxon>Sporanaerobium</taxon>
    </lineage>
</organism>
<evidence type="ECO:0000313" key="2">
    <source>
        <dbReference type="Proteomes" id="UP000224460"/>
    </source>
</evidence>
<comment type="caution">
    <text evidence="1">The sequence shown here is derived from an EMBL/GenBank/DDBJ whole genome shotgun (WGS) entry which is preliminary data.</text>
</comment>
<name>A0AC61DAG4_9FIRM</name>
<gene>
    <name evidence="1" type="ORF">CS063_11445</name>
</gene>